<keyword evidence="5 6" id="KW-0949">S-adenosyl-L-methionine</keyword>
<keyword evidence="2" id="KW-0169">Cobalamin biosynthesis</keyword>
<dbReference type="PANTHER" id="PTHR43467">
    <property type="entry name" value="COBALT-PRECORRIN-2 C(20)-METHYLTRANSFERASE"/>
    <property type="match status" value="1"/>
</dbReference>
<dbReference type="Gene3D" id="3.30.950.10">
    <property type="entry name" value="Methyltransferase, Cobalt-precorrin-4 Transmethylase, Domain 2"/>
    <property type="match status" value="1"/>
</dbReference>
<accession>A0A0N1F319</accession>
<dbReference type="SUPFAM" id="SSF53790">
    <property type="entry name" value="Tetrapyrrole methylase"/>
    <property type="match status" value="1"/>
</dbReference>
<feature type="domain" description="Tetrapyrrole methylase" evidence="7">
    <location>
        <begin position="3"/>
        <end position="222"/>
    </location>
</feature>
<evidence type="ECO:0000256" key="3">
    <source>
        <dbReference type="ARBA" id="ARBA00022603"/>
    </source>
</evidence>
<dbReference type="GO" id="GO:0043819">
    <property type="term" value="F:precorrin-6A synthase (deacetylating) activity"/>
    <property type="evidence" value="ECO:0007669"/>
    <property type="project" value="UniProtKB-EC"/>
</dbReference>
<reference evidence="8 9" key="1">
    <citation type="submission" date="2015-07" db="EMBL/GenBank/DDBJ databases">
        <title>Whole genome sequencing of Bosea vaviloviae isolated from cave pool.</title>
        <authorList>
            <person name="Tan N.E.H."/>
            <person name="Lee Y.P."/>
            <person name="Gan H.M."/>
            <person name="Barton H."/>
            <person name="Savka M.A."/>
        </authorList>
    </citation>
    <scope>NUCLEOTIDE SEQUENCE [LARGE SCALE GENOMIC DNA]</scope>
    <source>
        <strain evidence="8 9">SD260</strain>
    </source>
</reference>
<dbReference type="Proteomes" id="UP000037822">
    <property type="component" value="Unassembled WGS sequence"/>
</dbReference>
<evidence type="ECO:0000313" key="8">
    <source>
        <dbReference type="EMBL" id="KPH79788.1"/>
    </source>
</evidence>
<comment type="function">
    <text evidence="6">Catalyzes the methylation of C-1 in precorrin-5 and the subsequent extrusion of acetic acid from the resulting intermediate to form cobalt-precorrin-6A.</text>
</comment>
<dbReference type="PATRIC" id="fig|1526658.3.peg.31"/>
<keyword evidence="3 6" id="KW-0489">Methyltransferase</keyword>
<dbReference type="InterPro" id="IPR035996">
    <property type="entry name" value="4pyrrol_Methylase_sf"/>
</dbReference>
<organism evidence="8 9">
    <name type="scientific">Bosea vaviloviae</name>
    <dbReference type="NCBI Taxonomy" id="1526658"/>
    <lineage>
        <taxon>Bacteria</taxon>
        <taxon>Pseudomonadati</taxon>
        <taxon>Pseudomonadota</taxon>
        <taxon>Alphaproteobacteria</taxon>
        <taxon>Hyphomicrobiales</taxon>
        <taxon>Boseaceae</taxon>
        <taxon>Bosea</taxon>
    </lineage>
</organism>
<evidence type="ECO:0000256" key="2">
    <source>
        <dbReference type="ARBA" id="ARBA00022573"/>
    </source>
</evidence>
<comment type="caution">
    <text evidence="8">The sequence shown here is derived from an EMBL/GenBank/DDBJ whole genome shotgun (WGS) entry which is preliminary data.</text>
</comment>
<comment type="pathway">
    <text evidence="1">Cofactor biosynthesis; adenosylcobalamin biosynthesis.</text>
</comment>
<gene>
    <name evidence="8" type="ORF">AE618_16420</name>
</gene>
<evidence type="ECO:0000259" key="7">
    <source>
        <dbReference type="Pfam" id="PF00590"/>
    </source>
</evidence>
<keyword evidence="9" id="KW-1185">Reference proteome</keyword>
<dbReference type="PIRSF" id="PIRSF036525">
    <property type="entry name" value="CobF"/>
    <property type="match status" value="1"/>
</dbReference>
<sequence length="251" mass="27739">MRKLLIIGIGAGDPDHMTVQAIKALNRADVVFLPDKGQEKAALRHLREQICARFIEKPYRTVTVETPQRAEAGSDYRGVVDDWHARIAANYARLFTAELAEGEHGALLVWGDPALYDSTLRIVERVRAGGLALDWEVIPGISSVQVLAARHRIPLNRIGEPILITTGRKLAAGFPAGQDSVVVMLDGEQAFAQIAPEDLEIFWGAYLGTADEILIAGRLSEVAGEIERVRAQAREKHGWIMDTYLLRRMQA</sequence>
<dbReference type="InterPro" id="IPR014776">
    <property type="entry name" value="4pyrrole_Mease_sub2"/>
</dbReference>
<dbReference type="InterPro" id="IPR012797">
    <property type="entry name" value="CobF"/>
</dbReference>
<dbReference type="InterPro" id="IPR000878">
    <property type="entry name" value="4pyrrol_Mease"/>
</dbReference>
<proteinExistence type="predicted"/>
<evidence type="ECO:0000256" key="6">
    <source>
        <dbReference type="PIRNR" id="PIRNR036525"/>
    </source>
</evidence>
<dbReference type="NCBIfam" id="TIGR02434">
    <property type="entry name" value="CobF"/>
    <property type="match status" value="1"/>
</dbReference>
<evidence type="ECO:0000313" key="9">
    <source>
        <dbReference type="Proteomes" id="UP000037822"/>
    </source>
</evidence>
<evidence type="ECO:0000256" key="1">
    <source>
        <dbReference type="ARBA" id="ARBA00004953"/>
    </source>
</evidence>
<dbReference type="PANTHER" id="PTHR43467:SF1">
    <property type="entry name" value="PRECORRIN-6A SYNTHASE [DEACETYLATING]"/>
    <property type="match status" value="1"/>
</dbReference>
<comment type="catalytic activity">
    <reaction evidence="6">
        <text>precorrin-5 + S-adenosyl-L-methionine + H2O = precorrin-6A + acetate + S-adenosyl-L-homocysteine + 2 H(+)</text>
        <dbReference type="Rhea" id="RHEA:18261"/>
        <dbReference type="ChEBI" id="CHEBI:15377"/>
        <dbReference type="ChEBI" id="CHEBI:15378"/>
        <dbReference type="ChEBI" id="CHEBI:30089"/>
        <dbReference type="ChEBI" id="CHEBI:57856"/>
        <dbReference type="ChEBI" id="CHEBI:59789"/>
        <dbReference type="ChEBI" id="CHEBI:77871"/>
        <dbReference type="ChEBI" id="CHEBI:77872"/>
        <dbReference type="EC" id="2.1.1.152"/>
    </reaction>
</comment>
<protein>
    <recommendedName>
        <fullName evidence="6">Precorrin-6A synthase [deacetylating]</fullName>
        <ecNumber evidence="6">2.1.1.152</ecNumber>
    </recommendedName>
</protein>
<dbReference type="RefSeq" id="WP_054210469.1">
    <property type="nucleotide sequence ID" value="NZ_LGSZ01000048.1"/>
</dbReference>
<dbReference type="InterPro" id="IPR014777">
    <property type="entry name" value="4pyrrole_Mease_sub1"/>
</dbReference>
<dbReference type="AlphaFoldDB" id="A0A0N1F319"/>
<dbReference type="GO" id="GO:0032259">
    <property type="term" value="P:methylation"/>
    <property type="evidence" value="ECO:0007669"/>
    <property type="project" value="UniProtKB-KW"/>
</dbReference>
<dbReference type="Gene3D" id="3.40.1010.10">
    <property type="entry name" value="Cobalt-precorrin-4 Transmethylase, Domain 1"/>
    <property type="match status" value="1"/>
</dbReference>
<dbReference type="CDD" id="cd11643">
    <property type="entry name" value="Precorrin-6A-synthase"/>
    <property type="match status" value="1"/>
</dbReference>
<keyword evidence="4 6" id="KW-0808">Transferase</keyword>
<evidence type="ECO:0000256" key="5">
    <source>
        <dbReference type="ARBA" id="ARBA00022691"/>
    </source>
</evidence>
<dbReference type="OrthoDB" id="9787471at2"/>
<dbReference type="EC" id="2.1.1.152" evidence="6"/>
<dbReference type="EMBL" id="LGSZ01000048">
    <property type="protein sequence ID" value="KPH79788.1"/>
    <property type="molecule type" value="Genomic_DNA"/>
</dbReference>
<evidence type="ECO:0000256" key="4">
    <source>
        <dbReference type="ARBA" id="ARBA00022679"/>
    </source>
</evidence>
<name>A0A0N1F319_9HYPH</name>
<dbReference type="Pfam" id="PF00590">
    <property type="entry name" value="TP_methylase"/>
    <property type="match status" value="1"/>
</dbReference>
<dbReference type="GO" id="GO:0009236">
    <property type="term" value="P:cobalamin biosynthetic process"/>
    <property type="evidence" value="ECO:0007669"/>
    <property type="project" value="UniProtKB-KW"/>
</dbReference>